<organism evidence="1 2">
    <name type="scientific">Dryococelus australis</name>
    <dbReference type="NCBI Taxonomy" id="614101"/>
    <lineage>
        <taxon>Eukaryota</taxon>
        <taxon>Metazoa</taxon>
        <taxon>Ecdysozoa</taxon>
        <taxon>Arthropoda</taxon>
        <taxon>Hexapoda</taxon>
        <taxon>Insecta</taxon>
        <taxon>Pterygota</taxon>
        <taxon>Neoptera</taxon>
        <taxon>Polyneoptera</taxon>
        <taxon>Phasmatodea</taxon>
        <taxon>Verophasmatodea</taxon>
        <taxon>Anareolatae</taxon>
        <taxon>Phasmatidae</taxon>
        <taxon>Eurycanthinae</taxon>
        <taxon>Dryococelus</taxon>
    </lineage>
</organism>
<dbReference type="EMBL" id="JARBHB010000010">
    <property type="protein sequence ID" value="KAJ8874169.1"/>
    <property type="molecule type" value="Genomic_DNA"/>
</dbReference>
<keyword evidence="2" id="KW-1185">Reference proteome</keyword>
<name>A0ABQ9GQ89_9NEOP</name>
<feature type="non-terminal residue" evidence="1">
    <location>
        <position position="195"/>
    </location>
</feature>
<comment type="caution">
    <text evidence="1">The sequence shown here is derived from an EMBL/GenBank/DDBJ whole genome shotgun (WGS) entry which is preliminary data.</text>
</comment>
<protein>
    <recommendedName>
        <fullName evidence="3">DDE Tnp4 domain-containing protein</fullName>
    </recommendedName>
</protein>
<evidence type="ECO:0008006" key="3">
    <source>
        <dbReference type="Google" id="ProtNLM"/>
    </source>
</evidence>
<evidence type="ECO:0000313" key="1">
    <source>
        <dbReference type="EMBL" id="KAJ8874169.1"/>
    </source>
</evidence>
<proteinExistence type="predicted"/>
<evidence type="ECO:0000313" key="2">
    <source>
        <dbReference type="Proteomes" id="UP001159363"/>
    </source>
</evidence>
<accession>A0ABQ9GQ89</accession>
<dbReference type="Proteomes" id="UP001159363">
    <property type="component" value="Chromosome 9"/>
</dbReference>
<sequence length="195" mass="22110">MERHVKENVPNCIGSVDGKHIRIRSYDYSGSNNFNYVYYFSTVLMAPADADALFVTIDVGAPCRNIDGGVVRASRLGRSLSIAEEYHEAVPSTDLKQHKASLKKTQCAPCNLDVIAQAACVSHNFMRIKDGSMSIPIRNHMLHAMMMIVPVEQMDVTGGRYWQTILYTFHLYRIIGLMWLWNQLRVLTLNSDKQL</sequence>
<gene>
    <name evidence="1" type="ORF">PR048_025011</name>
</gene>
<reference evidence="1 2" key="1">
    <citation type="submission" date="2023-02" db="EMBL/GenBank/DDBJ databases">
        <title>LHISI_Scaffold_Assembly.</title>
        <authorList>
            <person name="Stuart O.P."/>
            <person name="Cleave R."/>
            <person name="Magrath M.J.L."/>
            <person name="Mikheyev A.S."/>
        </authorList>
    </citation>
    <scope>NUCLEOTIDE SEQUENCE [LARGE SCALE GENOMIC DNA]</scope>
    <source>
        <strain evidence="1">Daus_M_001</strain>
        <tissue evidence="1">Leg muscle</tissue>
    </source>
</reference>